<feature type="binding site" evidence="7">
    <location>
        <position position="118"/>
    </location>
    <ligand>
        <name>Zn(2+)</name>
        <dbReference type="ChEBI" id="CHEBI:29105"/>
    </ligand>
</feature>
<dbReference type="FunFam" id="3.40.50.620:FF:000093">
    <property type="entry name" value="Glutamyl-Q tRNA(Asp) synthetase"/>
    <property type="match status" value="1"/>
</dbReference>
<protein>
    <recommendedName>
        <fullName evidence="7">Glutamyl-Q tRNA(Asp) synthetase</fullName>
        <shortName evidence="7">Glu-Q-RSs</shortName>
        <ecNumber evidence="7">6.1.1.-</ecNumber>
    </recommendedName>
</protein>
<dbReference type="GO" id="GO:0008270">
    <property type="term" value="F:zinc ion binding"/>
    <property type="evidence" value="ECO:0007669"/>
    <property type="project" value="UniProtKB-UniRule"/>
</dbReference>
<evidence type="ECO:0000256" key="8">
    <source>
        <dbReference type="RuleBase" id="RU363037"/>
    </source>
</evidence>
<dbReference type="InterPro" id="IPR022380">
    <property type="entry name" value="Glu-Q_tRNA(Asp)_Synthase"/>
</dbReference>
<dbReference type="InterPro" id="IPR014729">
    <property type="entry name" value="Rossmann-like_a/b/a_fold"/>
</dbReference>
<dbReference type="Pfam" id="PF00749">
    <property type="entry name" value="tRNA-synt_1c"/>
    <property type="match status" value="1"/>
</dbReference>
<dbReference type="AlphaFoldDB" id="A0A430KMF7"/>
<accession>A0A430KMF7</accession>
<reference evidence="10 11" key="1">
    <citation type="submission" date="2018-11" db="EMBL/GenBank/DDBJ databases">
        <title>The draft genome sequence of Amphritea opalescens ANRC-JH13T.</title>
        <authorList>
            <person name="Fang Z."/>
            <person name="Zhang Y."/>
            <person name="Han X."/>
        </authorList>
    </citation>
    <scope>NUCLEOTIDE SEQUENCE [LARGE SCALE GENOMIC DNA]</scope>
    <source>
        <strain evidence="10 11">ANRC-JH13</strain>
    </source>
</reference>
<dbReference type="RefSeq" id="WP_126159713.1">
    <property type="nucleotide sequence ID" value="NZ_RQXW01000019.1"/>
</dbReference>
<evidence type="ECO:0000256" key="6">
    <source>
        <dbReference type="ARBA" id="ARBA00023146"/>
    </source>
</evidence>
<dbReference type="InterPro" id="IPR049940">
    <property type="entry name" value="GluQ/Sye"/>
</dbReference>
<dbReference type="PANTHER" id="PTHR43311">
    <property type="entry name" value="GLUTAMATE--TRNA LIGASE"/>
    <property type="match status" value="1"/>
</dbReference>
<dbReference type="GO" id="GO:0006424">
    <property type="term" value="P:glutamyl-tRNA aminoacylation"/>
    <property type="evidence" value="ECO:0007669"/>
    <property type="project" value="InterPro"/>
</dbReference>
<keyword evidence="4 7" id="KW-0862">Zinc</keyword>
<keyword evidence="2 7" id="KW-0479">Metal-binding</keyword>
<feature type="binding site" evidence="7">
    <location>
        <begin position="6"/>
        <end position="10"/>
    </location>
    <ligand>
        <name>L-glutamate</name>
        <dbReference type="ChEBI" id="CHEBI:29985"/>
    </ligand>
</feature>
<keyword evidence="5 7" id="KW-0067">ATP-binding</keyword>
<evidence type="ECO:0000256" key="2">
    <source>
        <dbReference type="ARBA" id="ARBA00022723"/>
    </source>
</evidence>
<comment type="caution">
    <text evidence="10">The sequence shown here is derived from an EMBL/GenBank/DDBJ whole genome shotgun (WGS) entry which is preliminary data.</text>
</comment>
<dbReference type="EMBL" id="RQXW01000019">
    <property type="protein sequence ID" value="RTE64650.1"/>
    <property type="molecule type" value="Genomic_DNA"/>
</dbReference>
<dbReference type="InterPro" id="IPR020058">
    <property type="entry name" value="Glu/Gln-tRNA-synth_Ib_cat-dom"/>
</dbReference>
<dbReference type="GO" id="GO:0004818">
    <property type="term" value="F:glutamate-tRNA ligase activity"/>
    <property type="evidence" value="ECO:0007669"/>
    <property type="project" value="TreeGrafter"/>
</dbReference>
<organism evidence="10 11">
    <name type="scientific">Amphritea opalescens</name>
    <dbReference type="NCBI Taxonomy" id="2490544"/>
    <lineage>
        <taxon>Bacteria</taxon>
        <taxon>Pseudomonadati</taxon>
        <taxon>Pseudomonadota</taxon>
        <taxon>Gammaproteobacteria</taxon>
        <taxon>Oceanospirillales</taxon>
        <taxon>Oceanospirillaceae</taxon>
        <taxon>Amphritea</taxon>
    </lineage>
</organism>
<comment type="function">
    <text evidence="7">Catalyzes the tRNA-independent activation of glutamate in presence of ATP and the subsequent transfer of glutamate onto a tRNA(Asp). Glutamate is transferred on the 2-amino-5-(4,5-dihydroxy-2-cyclopenten-1-yl) moiety of the queuosine in the wobble position of the QUC anticodon.</text>
</comment>
<gene>
    <name evidence="7" type="primary">gluQ</name>
    <name evidence="10" type="ORF">EH243_16230</name>
</gene>
<keyword evidence="1 7" id="KW-0436">Ligase</keyword>
<feature type="binding site" evidence="7">
    <location>
        <position position="98"/>
    </location>
    <ligand>
        <name>Zn(2+)</name>
        <dbReference type="ChEBI" id="CHEBI:29105"/>
    </ligand>
</feature>
<feature type="binding site" evidence="7">
    <location>
        <position position="187"/>
    </location>
    <ligand>
        <name>L-glutamate</name>
        <dbReference type="ChEBI" id="CHEBI:29985"/>
    </ligand>
</feature>
<dbReference type="NCBIfam" id="NF004314">
    <property type="entry name" value="PRK05710.1-3"/>
    <property type="match status" value="1"/>
</dbReference>
<feature type="binding site" evidence="7">
    <location>
        <position position="100"/>
    </location>
    <ligand>
        <name>Zn(2+)</name>
        <dbReference type="ChEBI" id="CHEBI:29105"/>
    </ligand>
</feature>
<dbReference type="OrthoDB" id="9807503at2"/>
<evidence type="ECO:0000256" key="4">
    <source>
        <dbReference type="ARBA" id="ARBA00022833"/>
    </source>
</evidence>
<feature type="binding site" evidence="7">
    <location>
        <position position="114"/>
    </location>
    <ligand>
        <name>Zn(2+)</name>
        <dbReference type="ChEBI" id="CHEBI:29105"/>
    </ligand>
</feature>
<evidence type="ECO:0000256" key="3">
    <source>
        <dbReference type="ARBA" id="ARBA00022741"/>
    </source>
</evidence>
<dbReference type="Gene3D" id="3.40.50.620">
    <property type="entry name" value="HUPs"/>
    <property type="match status" value="1"/>
</dbReference>
<evidence type="ECO:0000256" key="1">
    <source>
        <dbReference type="ARBA" id="ARBA00022598"/>
    </source>
</evidence>
<dbReference type="EC" id="6.1.1.-" evidence="7"/>
<evidence type="ECO:0000313" key="11">
    <source>
        <dbReference type="Proteomes" id="UP000283087"/>
    </source>
</evidence>
<dbReference type="GO" id="GO:0005829">
    <property type="term" value="C:cytosol"/>
    <property type="evidence" value="ECO:0007669"/>
    <property type="project" value="TreeGrafter"/>
</dbReference>
<feature type="short sequence motif" description="'HIGH' region" evidence="7">
    <location>
        <begin position="9"/>
        <end position="19"/>
    </location>
</feature>
<keyword evidence="8" id="KW-0648">Protein biosynthesis</keyword>
<comment type="cofactor">
    <cofactor evidence="7">
        <name>Zn(2+)</name>
        <dbReference type="ChEBI" id="CHEBI:29105"/>
    </cofactor>
    <text evidence="7">Binds 1 zinc ion per subunit.</text>
</comment>
<evidence type="ECO:0000313" key="10">
    <source>
        <dbReference type="EMBL" id="RTE64650.1"/>
    </source>
</evidence>
<proteinExistence type="inferred from homology"/>
<dbReference type="GO" id="GO:0005524">
    <property type="term" value="F:ATP binding"/>
    <property type="evidence" value="ECO:0007669"/>
    <property type="project" value="UniProtKB-KW"/>
</dbReference>
<evidence type="ECO:0000259" key="9">
    <source>
        <dbReference type="Pfam" id="PF00749"/>
    </source>
</evidence>
<dbReference type="PANTHER" id="PTHR43311:SF1">
    <property type="entry name" value="GLUTAMYL-Q TRNA(ASP) SYNTHETASE"/>
    <property type="match status" value="1"/>
</dbReference>
<feature type="binding site" evidence="7">
    <location>
        <position position="42"/>
    </location>
    <ligand>
        <name>L-glutamate</name>
        <dbReference type="ChEBI" id="CHEBI:29985"/>
    </ligand>
</feature>
<sequence length="291" mass="33209">MVYTGRFAPSPTGPLHFGSLLAALASYLDARSHNGQWLVRIEDLDTPRVVKGATDSILNTLEQFGFEWHGPVIRQSDRLPIYHDILSQLIDNHLAYPCHCSRQQIFDRTGGRRYDGYCRTHPPKNSSDCAIRSHCEQRYPFDDLIQGHQPANDPTEDFVIFRRDGFFAYQLAVTIDDAEQQINHIVRGSDLLDSTPKQIHLQQQLGYPQPIYAHIPVATNVQGQKLSKQTLAPALDHQQARQQMIQALRFLGQQPVVELYDCRLEECLNWAIEHWDITAIPSQMSIVLETN</sequence>
<dbReference type="InterPro" id="IPR000924">
    <property type="entry name" value="Glu/Gln-tRNA-synth"/>
</dbReference>
<keyword evidence="6 7" id="KW-0030">Aminoacyl-tRNA synthetase</keyword>
<keyword evidence="11" id="KW-1185">Reference proteome</keyword>
<comment type="similarity">
    <text evidence="7">Belongs to the class-I aminoacyl-tRNA synthetase family. GluQ subfamily.</text>
</comment>
<name>A0A430KMF7_9GAMM</name>
<dbReference type="HAMAP" id="MF_01428">
    <property type="entry name" value="Glu_Q_tRNA_synth"/>
    <property type="match status" value="1"/>
</dbReference>
<feature type="binding site" evidence="7">
    <location>
        <position position="228"/>
    </location>
    <ligand>
        <name>ATP</name>
        <dbReference type="ChEBI" id="CHEBI:30616"/>
    </ligand>
</feature>
<dbReference type="NCBIfam" id="TIGR03838">
    <property type="entry name" value="queuosine_YadB"/>
    <property type="match status" value="1"/>
</dbReference>
<feature type="domain" description="Glutamyl/glutaminyl-tRNA synthetase class Ib catalytic" evidence="9">
    <location>
        <begin position="6"/>
        <end position="246"/>
    </location>
</feature>
<dbReference type="SUPFAM" id="SSF52374">
    <property type="entry name" value="Nucleotidylyl transferase"/>
    <property type="match status" value="1"/>
</dbReference>
<feature type="binding site" evidence="7">
    <location>
        <position position="169"/>
    </location>
    <ligand>
        <name>L-glutamate</name>
        <dbReference type="ChEBI" id="CHEBI:29985"/>
    </ligand>
</feature>
<dbReference type="GO" id="GO:0006400">
    <property type="term" value="P:tRNA modification"/>
    <property type="evidence" value="ECO:0007669"/>
    <property type="project" value="InterPro"/>
</dbReference>
<dbReference type="Proteomes" id="UP000283087">
    <property type="component" value="Unassembled WGS sequence"/>
</dbReference>
<keyword evidence="3 7" id="KW-0547">Nucleotide-binding</keyword>
<evidence type="ECO:0000256" key="5">
    <source>
        <dbReference type="ARBA" id="ARBA00022840"/>
    </source>
</evidence>
<dbReference type="PRINTS" id="PR00987">
    <property type="entry name" value="TRNASYNTHGLU"/>
</dbReference>
<feature type="short sequence motif" description="'KMSKS' region" evidence="7">
    <location>
        <begin position="225"/>
        <end position="229"/>
    </location>
</feature>
<evidence type="ECO:0000256" key="7">
    <source>
        <dbReference type="HAMAP-Rule" id="MF_01428"/>
    </source>
</evidence>